<dbReference type="RefSeq" id="WP_019821845.1">
    <property type="nucleotide sequence ID" value="NZ_ATLR01000007.1"/>
</dbReference>
<evidence type="ECO:0000259" key="2">
    <source>
        <dbReference type="Pfam" id="PF01425"/>
    </source>
</evidence>
<proteinExistence type="inferred from homology"/>
<evidence type="ECO:0000313" key="4">
    <source>
        <dbReference type="Proteomes" id="UP000658390"/>
    </source>
</evidence>
<dbReference type="EMBL" id="JAEKCZ010000009">
    <property type="protein sequence ID" value="MBJ2257326.1"/>
    <property type="molecule type" value="Genomic_DNA"/>
</dbReference>
<dbReference type="PANTHER" id="PTHR11895:SF7">
    <property type="entry name" value="GLUTAMYL-TRNA(GLN) AMIDOTRANSFERASE SUBUNIT A, MITOCHONDRIAL"/>
    <property type="match status" value="1"/>
</dbReference>
<dbReference type="SUPFAM" id="SSF75304">
    <property type="entry name" value="Amidase signature (AS) enzymes"/>
    <property type="match status" value="1"/>
</dbReference>
<dbReference type="InterPro" id="IPR000120">
    <property type="entry name" value="Amidase"/>
</dbReference>
<accession>A0A8I1K854</accession>
<dbReference type="Pfam" id="PF01425">
    <property type="entry name" value="Amidase"/>
    <property type="match status" value="1"/>
</dbReference>
<dbReference type="PANTHER" id="PTHR11895">
    <property type="entry name" value="TRANSAMIDASE"/>
    <property type="match status" value="1"/>
</dbReference>
<comment type="caution">
    <text evidence="3">The sequence shown here is derived from an EMBL/GenBank/DDBJ whole genome shotgun (WGS) entry which is preliminary data.</text>
</comment>
<dbReference type="NCBIfam" id="NF004815">
    <property type="entry name" value="PRK06169.1"/>
    <property type="match status" value="1"/>
</dbReference>
<dbReference type="Gene3D" id="3.90.1300.10">
    <property type="entry name" value="Amidase signature (AS) domain"/>
    <property type="match status" value="1"/>
</dbReference>
<dbReference type="InterPro" id="IPR036928">
    <property type="entry name" value="AS_sf"/>
</dbReference>
<evidence type="ECO:0000313" key="3">
    <source>
        <dbReference type="EMBL" id="MBJ2257326.1"/>
    </source>
</evidence>
<name>A0A8I1K854_9PSED</name>
<organism evidence="3 4">
    <name type="scientific">Pseudomonas psychrophila</name>
    <dbReference type="NCBI Taxonomy" id="122355"/>
    <lineage>
        <taxon>Bacteria</taxon>
        <taxon>Pseudomonadati</taxon>
        <taxon>Pseudomonadota</taxon>
        <taxon>Gammaproteobacteria</taxon>
        <taxon>Pseudomonadales</taxon>
        <taxon>Pseudomonadaceae</taxon>
        <taxon>Pseudomonas</taxon>
    </lineage>
</organism>
<dbReference type="Proteomes" id="UP000658390">
    <property type="component" value="Unassembled WGS sequence"/>
</dbReference>
<dbReference type="EC" id="3.5.1.4" evidence="3"/>
<gene>
    <name evidence="3" type="ORF">JFT45_12445</name>
</gene>
<keyword evidence="3" id="KW-0378">Hydrolase</keyword>
<feature type="domain" description="Amidase" evidence="2">
    <location>
        <begin position="27"/>
        <end position="447"/>
    </location>
</feature>
<dbReference type="AlphaFoldDB" id="A0A8I1K854"/>
<sequence length="470" mass="50501">MSTTDIGQMNAVELLSRFRDKSLSPVEVTEDALLRIERYNPAVNAYCHVDPEGAMQSARESEQRWLKGQPCGALDGVPSSIKDLTLTRGMPTRKGSRTTSAQGPWEVDAPFTAFMRQAGAVLLGKTTTPEFGWKGVTDNPLYGITRNPWDTRLTAGGSSGGAAAAASLNLGVLHQGSDAGGSIRIPCAFTGTFGIKPTFGYVPQWPSSSMTILSHLGPMTRTVEDAVLMLQTVAQPDVRDGLIGAPRSLPWLPEGDSLKGLRIAYSPDFGHVGVDPQVASVVARAVERLVELGAHVEQIDPGFSDPLDTFNTLWFAGAARLAGQLDSSQRALLDPGLQRIASLGERITLSEYSAALEARAALVAQMATFHERYDVLVSPMLPITAFAAGHNVPPDSAYTEWMHWTPFSYPFNLTQQPAASIPCGLAQNGLPVGLQVVAARFADDQVLRVCRAYEQHFPATHPLVPKNGQD</sequence>
<comment type="similarity">
    <text evidence="1">Belongs to the amidase family.</text>
</comment>
<protein>
    <submittedName>
        <fullName evidence="3">Amidase</fullName>
        <ecNumber evidence="3">3.5.1.4</ecNumber>
    </submittedName>
</protein>
<dbReference type="InterPro" id="IPR023631">
    <property type="entry name" value="Amidase_dom"/>
</dbReference>
<dbReference type="GO" id="GO:0004040">
    <property type="term" value="F:amidase activity"/>
    <property type="evidence" value="ECO:0007669"/>
    <property type="project" value="UniProtKB-EC"/>
</dbReference>
<reference evidence="3" key="1">
    <citation type="submission" date="2020-12" db="EMBL/GenBank/DDBJ databases">
        <title>Antibiotic resistance and phylogeny of Pseudomonas spp. isolated over three decades from chicken meat in the Norwegian food chain.</title>
        <authorList>
            <person name="Moen B."/>
        </authorList>
    </citation>
    <scope>NUCLEOTIDE SEQUENCE</scope>
    <source>
        <strain evidence="3">MF6762</strain>
    </source>
</reference>
<evidence type="ECO:0000256" key="1">
    <source>
        <dbReference type="ARBA" id="ARBA00009199"/>
    </source>
</evidence>